<dbReference type="OrthoDB" id="9800571at2"/>
<dbReference type="Proteomes" id="UP000266301">
    <property type="component" value="Chromosome"/>
</dbReference>
<sequence length="84" mass="9582">MTKGVKLENQNVRSSQDKCIPQETTIRNVRLAAAYVPYQKLCTILCPIEALKHGTAFLELYSPYEGKDKQMNKAEKDKWGDCCE</sequence>
<dbReference type="RefSeq" id="WP_119973795.1">
    <property type="nucleotide sequence ID" value="NZ_CP032416.1"/>
</dbReference>
<reference evidence="1 2" key="1">
    <citation type="journal article" date="2019" name="Int. J. Syst. Evol. Microbiol.">
        <title>Clostridium fermenticellae sp. nov., isolated from the mud in a fermentation cellar for the production of the Chinese liquor, baijiu.</title>
        <authorList>
            <person name="Xu P.X."/>
            <person name="Chai L.J."/>
            <person name="Qiu T."/>
            <person name="Zhang X.J."/>
            <person name="Lu Z.M."/>
            <person name="Xiao C."/>
            <person name="Wang S.T."/>
            <person name="Shen C.H."/>
            <person name="Shi J.S."/>
            <person name="Xu Z.H."/>
        </authorList>
    </citation>
    <scope>NUCLEOTIDE SEQUENCE [LARGE SCALE GENOMIC DNA]</scope>
    <source>
        <strain evidence="1 2">JN500901</strain>
    </source>
</reference>
<evidence type="ECO:0000313" key="2">
    <source>
        <dbReference type="Proteomes" id="UP000266301"/>
    </source>
</evidence>
<proteinExistence type="predicted"/>
<protein>
    <submittedName>
        <fullName evidence="1">Spore coat associated protein CotJA</fullName>
    </submittedName>
</protein>
<dbReference type="AlphaFoldDB" id="A0A386H606"/>
<name>A0A386H606_9CLOT</name>
<accession>A0A386H606</accession>
<gene>
    <name evidence="1" type="ORF">D4Z93_11910</name>
</gene>
<organism evidence="1 2">
    <name type="scientific">Clostridium fermenticellae</name>
    <dbReference type="NCBI Taxonomy" id="2068654"/>
    <lineage>
        <taxon>Bacteria</taxon>
        <taxon>Bacillati</taxon>
        <taxon>Bacillota</taxon>
        <taxon>Clostridia</taxon>
        <taxon>Eubacteriales</taxon>
        <taxon>Clostridiaceae</taxon>
        <taxon>Clostridium</taxon>
    </lineage>
</organism>
<keyword evidence="2" id="KW-1185">Reference proteome</keyword>
<dbReference type="KEGG" id="cfer:D4Z93_11910"/>
<dbReference type="Pfam" id="PF11007">
    <property type="entry name" value="CotJA"/>
    <property type="match status" value="1"/>
</dbReference>
<dbReference type="EMBL" id="CP032416">
    <property type="protein sequence ID" value="AYD41181.1"/>
    <property type="molecule type" value="Genomic_DNA"/>
</dbReference>
<dbReference type="InterPro" id="IPR020256">
    <property type="entry name" value="Spore_coat_CotJA"/>
</dbReference>
<evidence type="ECO:0000313" key="1">
    <source>
        <dbReference type="EMBL" id="AYD41181.1"/>
    </source>
</evidence>